<dbReference type="OrthoDB" id="9786643at2"/>
<comment type="caution">
    <text evidence="5">Lacks conserved residue(s) required for the propagation of feature annotation.</text>
</comment>
<feature type="transmembrane region" description="Helical" evidence="5">
    <location>
        <begin position="192"/>
        <end position="210"/>
    </location>
</feature>
<reference evidence="7 8" key="1">
    <citation type="submission" date="2017-06" db="EMBL/GenBank/DDBJ databases">
        <authorList>
            <person name="Kim H.J."/>
            <person name="Triplett B.A."/>
        </authorList>
    </citation>
    <scope>NUCLEOTIDE SEQUENCE [LARGE SCALE GENOMIC DNA]</scope>
    <source>
        <strain evidence="7 8">B29T1</strain>
    </source>
</reference>
<dbReference type="RefSeq" id="WP_088561502.1">
    <property type="nucleotide sequence ID" value="NZ_FYEH01000006.1"/>
</dbReference>
<organism evidence="7 8">
    <name type="scientific">Arboricoccus pini</name>
    <dbReference type="NCBI Taxonomy" id="1963835"/>
    <lineage>
        <taxon>Bacteria</taxon>
        <taxon>Pseudomonadati</taxon>
        <taxon>Pseudomonadota</taxon>
        <taxon>Alphaproteobacteria</taxon>
        <taxon>Geminicoccales</taxon>
        <taxon>Geminicoccaceae</taxon>
        <taxon>Arboricoccus</taxon>
    </lineage>
</organism>
<feature type="transmembrane region" description="Helical" evidence="5">
    <location>
        <begin position="121"/>
        <end position="152"/>
    </location>
</feature>
<name>A0A212R8R6_9PROT</name>
<dbReference type="PANTHER" id="PTHR43229">
    <property type="entry name" value="NODULATION PROTEIN J"/>
    <property type="match status" value="1"/>
</dbReference>
<dbReference type="InterPro" id="IPR000412">
    <property type="entry name" value="ABC_2_transport"/>
</dbReference>
<feature type="domain" description="ABC transmembrane type-2" evidence="6">
    <location>
        <begin position="41"/>
        <end position="272"/>
    </location>
</feature>
<dbReference type="InterPro" id="IPR047817">
    <property type="entry name" value="ABC2_TM_bact-type"/>
</dbReference>
<dbReference type="Pfam" id="PF01061">
    <property type="entry name" value="ABC2_membrane"/>
    <property type="match status" value="1"/>
</dbReference>
<accession>A0A212R8R6</accession>
<evidence type="ECO:0000313" key="7">
    <source>
        <dbReference type="EMBL" id="SNB68569.1"/>
    </source>
</evidence>
<evidence type="ECO:0000256" key="5">
    <source>
        <dbReference type="RuleBase" id="RU361157"/>
    </source>
</evidence>
<dbReference type="Proteomes" id="UP000197065">
    <property type="component" value="Unassembled WGS sequence"/>
</dbReference>
<dbReference type="GO" id="GO:0043190">
    <property type="term" value="C:ATP-binding cassette (ABC) transporter complex"/>
    <property type="evidence" value="ECO:0007669"/>
    <property type="project" value="InterPro"/>
</dbReference>
<sequence>MFAEPEQSFVPAELGFDPRRSVRRMLAVMQRHLFLLTGSWPRLFELVYWPTVQMILWGFITRFLVTESSFVAQSAGIFLSAVLLWDTLFRGQLGFSLAFLEELYARHLGHLFVSPLRPWELVVAVFGISLVRVLVGIGGAMLLAVPIFHFWLPGVLGWALLPFFAMLLMFGWSIGLIIAGCLLRLGLGAESLAWGIVFLLQPLSGVYYPVKTLPGFLQPIAWCLPSAHVFEGMRAVLVENSFDLTHFFLGLLTLAVWMAVAAFFFILCFRHALREGLLLRQGE</sequence>
<keyword evidence="8" id="KW-1185">Reference proteome</keyword>
<dbReference type="EMBL" id="FYEH01000006">
    <property type="protein sequence ID" value="SNB68569.1"/>
    <property type="molecule type" value="Genomic_DNA"/>
</dbReference>
<keyword evidence="5" id="KW-1003">Cell membrane</keyword>
<evidence type="ECO:0000256" key="1">
    <source>
        <dbReference type="ARBA" id="ARBA00004141"/>
    </source>
</evidence>
<keyword evidence="4 5" id="KW-0472">Membrane</keyword>
<dbReference type="GO" id="GO:0140359">
    <property type="term" value="F:ABC-type transporter activity"/>
    <property type="evidence" value="ECO:0007669"/>
    <property type="project" value="InterPro"/>
</dbReference>
<dbReference type="InterPro" id="IPR013525">
    <property type="entry name" value="ABC2_TM"/>
</dbReference>
<gene>
    <name evidence="7" type="ORF">SAMN07250955_106211</name>
</gene>
<evidence type="ECO:0000256" key="2">
    <source>
        <dbReference type="ARBA" id="ARBA00022692"/>
    </source>
</evidence>
<keyword evidence="2 5" id="KW-0812">Transmembrane</keyword>
<feature type="transmembrane region" description="Helical" evidence="5">
    <location>
        <begin position="247"/>
        <end position="269"/>
    </location>
</feature>
<evidence type="ECO:0000256" key="4">
    <source>
        <dbReference type="ARBA" id="ARBA00023136"/>
    </source>
</evidence>
<protein>
    <recommendedName>
        <fullName evidence="5">Transport permease protein</fullName>
    </recommendedName>
</protein>
<dbReference type="PROSITE" id="PS51012">
    <property type="entry name" value="ABC_TM2"/>
    <property type="match status" value="1"/>
</dbReference>
<dbReference type="PANTHER" id="PTHR43229:SF6">
    <property type="entry name" value="ABC-TYPE MULTIDRUG TRANSPORT SYSTEM, PERMEASE COMPONENT"/>
    <property type="match status" value="1"/>
</dbReference>
<evidence type="ECO:0000259" key="6">
    <source>
        <dbReference type="PROSITE" id="PS51012"/>
    </source>
</evidence>
<keyword evidence="3 5" id="KW-1133">Transmembrane helix</keyword>
<dbReference type="PRINTS" id="PR00164">
    <property type="entry name" value="ABC2TRNSPORT"/>
</dbReference>
<proteinExistence type="inferred from homology"/>
<feature type="transmembrane region" description="Helical" evidence="5">
    <location>
        <begin position="158"/>
        <end position="185"/>
    </location>
</feature>
<comment type="similarity">
    <text evidence="5">Belongs to the ABC-2 integral membrane protein family.</text>
</comment>
<keyword evidence="5" id="KW-0813">Transport</keyword>
<dbReference type="InterPro" id="IPR051784">
    <property type="entry name" value="Nod_factor_ABC_transporter"/>
</dbReference>
<dbReference type="AlphaFoldDB" id="A0A212R8R6"/>
<comment type="subcellular location">
    <subcellularLocation>
        <location evidence="5">Cell inner membrane</location>
        <topology evidence="5">Multi-pass membrane protein</topology>
    </subcellularLocation>
    <subcellularLocation>
        <location evidence="1">Membrane</location>
        <topology evidence="1">Multi-pass membrane protein</topology>
    </subcellularLocation>
</comment>
<evidence type="ECO:0000256" key="3">
    <source>
        <dbReference type="ARBA" id="ARBA00022989"/>
    </source>
</evidence>
<evidence type="ECO:0000313" key="8">
    <source>
        <dbReference type="Proteomes" id="UP000197065"/>
    </source>
</evidence>